<dbReference type="OrthoDB" id="1447784at2"/>
<dbReference type="RefSeq" id="WP_128700820.1">
    <property type="nucleotide sequence ID" value="NZ_CP019384.1"/>
</dbReference>
<reference evidence="2 3" key="1">
    <citation type="submission" date="2017-01" db="EMBL/GenBank/DDBJ databases">
        <title>First insights into the biology of 'candidatus Vampirococcus archaeovorus'.</title>
        <authorList>
            <person name="Kizina J."/>
            <person name="Jordan S."/>
            <person name="Stueber K."/>
            <person name="Reinhardt R."/>
            <person name="Harder J."/>
        </authorList>
    </citation>
    <scope>NUCLEOTIDE SEQUENCE [LARGE SCALE GENOMIC DNA]</scope>
    <source>
        <strain evidence="2 3">LiM</strain>
    </source>
</reference>
<protein>
    <submittedName>
        <fullName evidence="2">Uncharacterized protein</fullName>
    </submittedName>
</protein>
<proteinExistence type="predicted"/>
<feature type="transmembrane region" description="Helical" evidence="1">
    <location>
        <begin position="128"/>
        <end position="146"/>
    </location>
</feature>
<feature type="transmembrane region" description="Helical" evidence="1">
    <location>
        <begin position="99"/>
        <end position="116"/>
    </location>
</feature>
<organism evidence="2 3">
    <name type="scientific">Velamenicoccus archaeovorus</name>
    <dbReference type="NCBI Taxonomy" id="1930593"/>
    <lineage>
        <taxon>Bacteria</taxon>
        <taxon>Pseudomonadati</taxon>
        <taxon>Candidatus Omnitrophota</taxon>
        <taxon>Candidatus Velamenicoccus</taxon>
    </lineage>
</organism>
<keyword evidence="3" id="KW-1185">Reference proteome</keyword>
<evidence type="ECO:0000313" key="2">
    <source>
        <dbReference type="EMBL" id="QAT17856.1"/>
    </source>
</evidence>
<dbReference type="AlphaFoldDB" id="A0A410P6N1"/>
<sequence length="161" mass="18425">MKDIIDKLSSYNLFNYLFPGVVFVVLADAITDYSFIQQDVILGLFLYYFVGLVISRVGSLVVEPLLKCTSFLKFADYKDYVAATKKDEGVELLSEVNNTYRTLCACFGLLVLLKLVEILGRKFSILRGWELFILVVTLLVIFLFSYKKQTAYVKKRVEANK</sequence>
<evidence type="ECO:0000256" key="1">
    <source>
        <dbReference type="SAM" id="Phobius"/>
    </source>
</evidence>
<evidence type="ECO:0000313" key="3">
    <source>
        <dbReference type="Proteomes" id="UP000287243"/>
    </source>
</evidence>
<name>A0A410P6N1_VELA1</name>
<keyword evidence="1" id="KW-0472">Membrane</keyword>
<dbReference type="Proteomes" id="UP000287243">
    <property type="component" value="Chromosome"/>
</dbReference>
<dbReference type="KEGG" id="vai:BU251_09020"/>
<accession>A0A410P6N1</accession>
<feature type="transmembrane region" description="Helical" evidence="1">
    <location>
        <begin position="13"/>
        <end position="30"/>
    </location>
</feature>
<keyword evidence="1" id="KW-1133">Transmembrane helix</keyword>
<feature type="transmembrane region" description="Helical" evidence="1">
    <location>
        <begin position="42"/>
        <end position="62"/>
    </location>
</feature>
<gene>
    <name evidence="2" type="ORF">BU251_09020</name>
</gene>
<keyword evidence="1" id="KW-0812">Transmembrane</keyword>
<dbReference type="EMBL" id="CP019384">
    <property type="protein sequence ID" value="QAT17856.1"/>
    <property type="molecule type" value="Genomic_DNA"/>
</dbReference>